<dbReference type="SUPFAM" id="SSF54292">
    <property type="entry name" value="2Fe-2S ferredoxin-like"/>
    <property type="match status" value="1"/>
</dbReference>
<evidence type="ECO:0000313" key="7">
    <source>
        <dbReference type="EMBL" id="RHJ88032.1"/>
    </source>
</evidence>
<organism evidence="7 8">
    <name type="scientific">Emergencia timonensis</name>
    <dbReference type="NCBI Taxonomy" id="1776384"/>
    <lineage>
        <taxon>Bacteria</taxon>
        <taxon>Bacillati</taxon>
        <taxon>Bacillota</taxon>
        <taxon>Clostridia</taxon>
        <taxon>Peptostreptococcales</taxon>
        <taxon>Anaerovoracaceae</taxon>
        <taxon>Emergencia</taxon>
    </lineage>
</organism>
<dbReference type="Gene3D" id="1.10.150.120">
    <property type="entry name" value="[2Fe-2S]-binding domain"/>
    <property type="match status" value="1"/>
</dbReference>
<dbReference type="FunFam" id="1.10.150.120:FF:000003">
    <property type="entry name" value="Carbon monoxide dehydrogenase, small subunit"/>
    <property type="match status" value="1"/>
</dbReference>
<dbReference type="PROSITE" id="PS00197">
    <property type="entry name" value="2FE2S_FER_1"/>
    <property type="match status" value="1"/>
</dbReference>
<evidence type="ECO:0000256" key="4">
    <source>
        <dbReference type="ARBA" id="ARBA00023004"/>
    </source>
</evidence>
<comment type="caution">
    <text evidence="7">The sequence shown here is derived from an EMBL/GenBank/DDBJ whole genome shotgun (WGS) entry which is preliminary data.</text>
</comment>
<keyword evidence="1" id="KW-0001">2Fe-2S</keyword>
<keyword evidence="8" id="KW-1185">Reference proteome</keyword>
<evidence type="ECO:0000313" key="8">
    <source>
        <dbReference type="Proteomes" id="UP000284841"/>
    </source>
</evidence>
<dbReference type="SUPFAM" id="SSF47741">
    <property type="entry name" value="CO dehydrogenase ISP C-domain like"/>
    <property type="match status" value="1"/>
</dbReference>
<evidence type="ECO:0000256" key="5">
    <source>
        <dbReference type="ARBA" id="ARBA00023014"/>
    </source>
</evidence>
<evidence type="ECO:0000256" key="1">
    <source>
        <dbReference type="ARBA" id="ARBA00022714"/>
    </source>
</evidence>
<dbReference type="RefSeq" id="WP_067541487.1">
    <property type="nucleotide sequence ID" value="NZ_AP025567.1"/>
</dbReference>
<dbReference type="Pfam" id="PF00111">
    <property type="entry name" value="Fer2"/>
    <property type="match status" value="1"/>
</dbReference>
<gene>
    <name evidence="7" type="ORF">DW099_06330</name>
</gene>
<dbReference type="AlphaFoldDB" id="A0A415E326"/>
<dbReference type="Proteomes" id="UP000284841">
    <property type="component" value="Unassembled WGS sequence"/>
</dbReference>
<accession>A0A415E326</accession>
<dbReference type="GO" id="GO:0016491">
    <property type="term" value="F:oxidoreductase activity"/>
    <property type="evidence" value="ECO:0007669"/>
    <property type="project" value="UniProtKB-KW"/>
</dbReference>
<dbReference type="Pfam" id="PF01799">
    <property type="entry name" value="Fer2_2"/>
    <property type="match status" value="1"/>
</dbReference>
<dbReference type="OrthoDB" id="9796880at2"/>
<dbReference type="InterPro" id="IPR012675">
    <property type="entry name" value="Beta-grasp_dom_sf"/>
</dbReference>
<dbReference type="InterPro" id="IPR002888">
    <property type="entry name" value="2Fe-2S-bd"/>
</dbReference>
<dbReference type="InterPro" id="IPR051452">
    <property type="entry name" value="Diverse_Oxidoreductases"/>
</dbReference>
<evidence type="ECO:0000256" key="2">
    <source>
        <dbReference type="ARBA" id="ARBA00022723"/>
    </source>
</evidence>
<keyword evidence="2" id="KW-0479">Metal-binding</keyword>
<dbReference type="InterPro" id="IPR036010">
    <property type="entry name" value="2Fe-2S_ferredoxin-like_sf"/>
</dbReference>
<evidence type="ECO:0000259" key="6">
    <source>
        <dbReference type="PROSITE" id="PS51085"/>
    </source>
</evidence>
<protein>
    <submittedName>
        <fullName evidence="7">(2Fe-2S)-binding protein</fullName>
    </submittedName>
</protein>
<name>A0A415E326_9FIRM</name>
<reference evidence="7 8" key="1">
    <citation type="submission" date="2018-08" db="EMBL/GenBank/DDBJ databases">
        <title>A genome reference for cultivated species of the human gut microbiota.</title>
        <authorList>
            <person name="Zou Y."/>
            <person name="Xue W."/>
            <person name="Luo G."/>
        </authorList>
    </citation>
    <scope>NUCLEOTIDE SEQUENCE [LARGE SCALE GENOMIC DNA]</scope>
    <source>
        <strain evidence="7 8">AM07-24</strain>
    </source>
</reference>
<dbReference type="InterPro" id="IPR001041">
    <property type="entry name" value="2Fe-2S_ferredoxin-type"/>
</dbReference>
<keyword evidence="5" id="KW-0411">Iron-sulfur</keyword>
<dbReference type="PANTHER" id="PTHR44379">
    <property type="entry name" value="OXIDOREDUCTASE WITH IRON-SULFUR SUBUNIT"/>
    <property type="match status" value="1"/>
</dbReference>
<dbReference type="EMBL" id="QRMS01000002">
    <property type="protein sequence ID" value="RHJ88032.1"/>
    <property type="molecule type" value="Genomic_DNA"/>
</dbReference>
<dbReference type="GeneID" id="83005883"/>
<feature type="domain" description="2Fe-2S ferredoxin-type" evidence="6">
    <location>
        <begin position="2"/>
        <end position="78"/>
    </location>
</feature>
<dbReference type="PANTHER" id="PTHR44379:SF5">
    <property type="entry name" value="OXIDOREDUCTASE WITH IRON-SULFUR SUBUNIT"/>
    <property type="match status" value="1"/>
</dbReference>
<dbReference type="Gene3D" id="3.10.20.30">
    <property type="match status" value="1"/>
</dbReference>
<keyword evidence="3" id="KW-0560">Oxidoreductase</keyword>
<sequence>MAKVSFNLNGKPVCCEAEGDEILTDTIRSRFKLTGTKRGCGTGDCGACTVLVDDVAVRSCTMLTGMVEGKSVTTIEGLGTIDQLHPVQQAFVDVNAVQCGFCIPGMVLTAYALLKEIPSPTEEEIRIAISGNLCRCTGYQKIVEAIQLASKRMQEKKGL</sequence>
<keyword evidence="4" id="KW-0408">Iron</keyword>
<dbReference type="InterPro" id="IPR006058">
    <property type="entry name" value="2Fe2S_fd_BS"/>
</dbReference>
<dbReference type="STRING" id="1776384.GCA_900086585_03592"/>
<dbReference type="GO" id="GO:0051537">
    <property type="term" value="F:2 iron, 2 sulfur cluster binding"/>
    <property type="evidence" value="ECO:0007669"/>
    <property type="project" value="UniProtKB-KW"/>
</dbReference>
<dbReference type="InterPro" id="IPR036884">
    <property type="entry name" value="2Fe-2S-bd_dom_sf"/>
</dbReference>
<proteinExistence type="predicted"/>
<dbReference type="PROSITE" id="PS51085">
    <property type="entry name" value="2FE2S_FER_2"/>
    <property type="match status" value="1"/>
</dbReference>
<dbReference type="GO" id="GO:0046872">
    <property type="term" value="F:metal ion binding"/>
    <property type="evidence" value="ECO:0007669"/>
    <property type="project" value="UniProtKB-KW"/>
</dbReference>
<evidence type="ECO:0000256" key="3">
    <source>
        <dbReference type="ARBA" id="ARBA00023002"/>
    </source>
</evidence>